<evidence type="ECO:0000256" key="1">
    <source>
        <dbReference type="ARBA" id="ARBA00023239"/>
    </source>
</evidence>
<comment type="caution">
    <text evidence="5">The sequence shown here is derived from an EMBL/GenBank/DDBJ whole genome shotgun (WGS) entry which is preliminary data.</text>
</comment>
<dbReference type="PIRSF" id="PIRSF001365">
    <property type="entry name" value="DHDPS"/>
    <property type="match status" value="1"/>
</dbReference>
<dbReference type="Gene3D" id="3.20.20.70">
    <property type="entry name" value="Aldolase class I"/>
    <property type="match status" value="1"/>
</dbReference>
<reference evidence="5" key="1">
    <citation type="journal article" date="2021" name="PeerJ">
        <title>Extensive microbial diversity within the chicken gut microbiome revealed by metagenomics and culture.</title>
        <authorList>
            <person name="Gilroy R."/>
            <person name="Ravi A."/>
            <person name="Getino M."/>
            <person name="Pursley I."/>
            <person name="Horton D.L."/>
            <person name="Alikhan N.F."/>
            <person name="Baker D."/>
            <person name="Gharbi K."/>
            <person name="Hall N."/>
            <person name="Watson M."/>
            <person name="Adriaenssens E.M."/>
            <person name="Foster-Nyarko E."/>
            <person name="Jarju S."/>
            <person name="Secka A."/>
            <person name="Antonio M."/>
            <person name="Oren A."/>
            <person name="Chaudhuri R.R."/>
            <person name="La Ragione R."/>
            <person name="Hildebrand F."/>
            <person name="Pallen M.J."/>
        </authorList>
    </citation>
    <scope>NUCLEOTIDE SEQUENCE</scope>
    <source>
        <strain evidence="5">CHK199-9574</strain>
    </source>
</reference>
<keyword evidence="1 2" id="KW-0456">Lyase</keyword>
<dbReference type="Pfam" id="PF00701">
    <property type="entry name" value="DHDPS"/>
    <property type="match status" value="1"/>
</dbReference>
<proteinExistence type="inferred from homology"/>
<feature type="active site" description="Schiff-base intermediate with substrate" evidence="3">
    <location>
        <position position="160"/>
    </location>
</feature>
<evidence type="ECO:0000313" key="5">
    <source>
        <dbReference type="EMBL" id="HIY78605.1"/>
    </source>
</evidence>
<name>A0A9D1Z827_9FIRM</name>
<accession>A0A9D1Z827</accession>
<reference evidence="5" key="2">
    <citation type="submission" date="2021-04" db="EMBL/GenBank/DDBJ databases">
        <authorList>
            <person name="Gilroy R."/>
        </authorList>
    </citation>
    <scope>NUCLEOTIDE SEQUENCE</scope>
    <source>
        <strain evidence="5">CHK199-9574</strain>
    </source>
</reference>
<dbReference type="InterPro" id="IPR002220">
    <property type="entry name" value="DapA-like"/>
</dbReference>
<organism evidence="5 6">
    <name type="scientific">Candidatus Borkfalkia excrementavium</name>
    <dbReference type="NCBI Taxonomy" id="2838505"/>
    <lineage>
        <taxon>Bacteria</taxon>
        <taxon>Bacillati</taxon>
        <taxon>Bacillota</taxon>
        <taxon>Clostridia</taxon>
        <taxon>Christensenellales</taxon>
        <taxon>Christensenellaceae</taxon>
        <taxon>Candidatus Borkfalkia</taxon>
    </lineage>
</organism>
<comment type="similarity">
    <text evidence="2">Belongs to the DapA family.</text>
</comment>
<dbReference type="Proteomes" id="UP000824135">
    <property type="component" value="Unassembled WGS sequence"/>
</dbReference>
<dbReference type="SMART" id="SM01130">
    <property type="entry name" value="DHDPS"/>
    <property type="match status" value="1"/>
</dbReference>
<dbReference type="GO" id="GO:0019262">
    <property type="term" value="P:N-acetylneuraminate catabolic process"/>
    <property type="evidence" value="ECO:0007669"/>
    <property type="project" value="TreeGrafter"/>
</dbReference>
<sequence>MNHRILVPIVTPFKEDETVDYAALKKLVRHLLDSGADGIYAGGSSAECFLLNEEERKKTLETVIGAADGAYVVANIGSVGTRQAELLALHAAKAGADAVSSVPPFYFHFSFEEIRDYYHDLSRKTKLPMMIYNIPAATGGGFTVSEMEKLLSDECVHFIKFTDTDYFMLEQIRSHTGKFLYSGKDEDFLSALAAGADGGIGSTFNIMLKKFLGVLHCWDENKILQAREIQHSINEVVRCVCECGLIESIKYVLGLQGIECGHARRPFRKVKDEEKKKLQSVLEREGVL</sequence>
<dbReference type="GO" id="GO:0008747">
    <property type="term" value="F:N-acetylneuraminate lyase activity"/>
    <property type="evidence" value="ECO:0007669"/>
    <property type="project" value="TreeGrafter"/>
</dbReference>
<protein>
    <submittedName>
        <fullName evidence="5">Dihydrodipicolinate synthase family protein</fullName>
    </submittedName>
</protein>
<dbReference type="GO" id="GO:0005829">
    <property type="term" value="C:cytosol"/>
    <property type="evidence" value="ECO:0007669"/>
    <property type="project" value="TreeGrafter"/>
</dbReference>
<dbReference type="EMBL" id="DXCO01000038">
    <property type="protein sequence ID" value="HIY78605.1"/>
    <property type="molecule type" value="Genomic_DNA"/>
</dbReference>
<dbReference type="AlphaFoldDB" id="A0A9D1Z827"/>
<dbReference type="InterPro" id="IPR013785">
    <property type="entry name" value="Aldolase_TIM"/>
</dbReference>
<gene>
    <name evidence="5" type="ORF">H9728_06130</name>
</gene>
<evidence type="ECO:0000256" key="2">
    <source>
        <dbReference type="PIRNR" id="PIRNR001365"/>
    </source>
</evidence>
<evidence type="ECO:0000313" key="6">
    <source>
        <dbReference type="Proteomes" id="UP000824135"/>
    </source>
</evidence>
<feature type="active site" description="Proton donor/acceptor" evidence="3">
    <location>
        <position position="132"/>
    </location>
</feature>
<evidence type="ECO:0000256" key="3">
    <source>
        <dbReference type="PIRSR" id="PIRSR001365-1"/>
    </source>
</evidence>
<dbReference type="SUPFAM" id="SSF51569">
    <property type="entry name" value="Aldolase"/>
    <property type="match status" value="1"/>
</dbReference>
<feature type="binding site" evidence="4">
    <location>
        <position position="200"/>
    </location>
    <ligand>
        <name>pyruvate</name>
        <dbReference type="ChEBI" id="CHEBI:15361"/>
    </ligand>
</feature>
<evidence type="ECO:0000256" key="4">
    <source>
        <dbReference type="PIRSR" id="PIRSR001365-2"/>
    </source>
</evidence>
<dbReference type="PRINTS" id="PR00146">
    <property type="entry name" value="DHPICSNTHASE"/>
</dbReference>
<dbReference type="PANTHER" id="PTHR42849:SF1">
    <property type="entry name" value="N-ACETYLNEURAMINATE LYASE"/>
    <property type="match status" value="1"/>
</dbReference>
<dbReference type="PANTHER" id="PTHR42849">
    <property type="entry name" value="N-ACETYLNEURAMINATE LYASE"/>
    <property type="match status" value="1"/>
</dbReference>